<keyword evidence="2" id="KW-1185">Reference proteome</keyword>
<name>A0ABZ2M6C6_9BACT</name>
<protein>
    <submittedName>
        <fullName evidence="1">TIGR02757 family protein</fullName>
    </submittedName>
</protein>
<dbReference type="InterPro" id="IPR011257">
    <property type="entry name" value="DNA_glycosylase"/>
</dbReference>
<dbReference type="RefSeq" id="WP_394827551.1">
    <property type="nucleotide sequence ID" value="NZ_CP089984.1"/>
</dbReference>
<proteinExistence type="predicted"/>
<dbReference type="InterPro" id="IPR023170">
    <property type="entry name" value="HhH_base_excis_C"/>
</dbReference>
<reference evidence="1 2" key="1">
    <citation type="submission" date="2021-12" db="EMBL/GenBank/DDBJ databases">
        <title>Discovery of the Pendulisporaceae a myxobacterial family with distinct sporulation behavior and unique specialized metabolism.</title>
        <authorList>
            <person name="Garcia R."/>
            <person name="Popoff A."/>
            <person name="Bader C.D."/>
            <person name="Loehr J."/>
            <person name="Walesch S."/>
            <person name="Walt C."/>
            <person name="Boldt J."/>
            <person name="Bunk B."/>
            <person name="Haeckl F.J.F.P.J."/>
            <person name="Gunesch A.P."/>
            <person name="Birkelbach J."/>
            <person name="Nuebel U."/>
            <person name="Pietschmann T."/>
            <person name="Bach T."/>
            <person name="Mueller R."/>
        </authorList>
    </citation>
    <scope>NUCLEOTIDE SEQUENCE [LARGE SCALE GENOMIC DNA]</scope>
    <source>
        <strain evidence="1 2">MSr11954</strain>
    </source>
</reference>
<dbReference type="Pfam" id="PF09674">
    <property type="entry name" value="DUF2400"/>
    <property type="match status" value="1"/>
</dbReference>
<organism evidence="1 2">
    <name type="scientific">Pendulispora albinea</name>
    <dbReference type="NCBI Taxonomy" id="2741071"/>
    <lineage>
        <taxon>Bacteria</taxon>
        <taxon>Pseudomonadati</taxon>
        <taxon>Myxococcota</taxon>
        <taxon>Myxococcia</taxon>
        <taxon>Myxococcales</taxon>
        <taxon>Sorangiineae</taxon>
        <taxon>Pendulisporaceae</taxon>
        <taxon>Pendulispora</taxon>
    </lineage>
</organism>
<dbReference type="EMBL" id="CP089984">
    <property type="protein sequence ID" value="WXB17909.1"/>
    <property type="molecule type" value="Genomic_DNA"/>
</dbReference>
<gene>
    <name evidence="1" type="ORF">LZC94_11665</name>
</gene>
<dbReference type="NCBIfam" id="TIGR02757">
    <property type="entry name" value="TIGR02757 family protein"/>
    <property type="match status" value="1"/>
</dbReference>
<sequence>MSDAQLRDALDAVRARADLAARRTSDPVGVVHRYEDPLDREIVGLIAAAIAFGNVKTILAKLGDLLDRVGPSPSRAADHPAELKARLRGWKHRVFIGDDLARLLIGARSVQLANGSLGRDFAAKFEEHGAIRPALAAFCDGIRDAGKLRSRTRRGPSHLLPDPRGSSGVKRLLLFLRWMVRPADGIDLGLWSLDPAHLLMPVDTHIHKLARNLGLTREERLTWRATEEITAALSRLDRRDPTKYDFSLCHMGMLQRCPSRRDPVRCEGCGVMPVCRHWHVR</sequence>
<dbReference type="Proteomes" id="UP001370348">
    <property type="component" value="Chromosome"/>
</dbReference>
<dbReference type="InterPro" id="IPR014127">
    <property type="entry name" value="CHP02757"/>
</dbReference>
<dbReference type="Gene3D" id="1.10.1670.10">
    <property type="entry name" value="Helix-hairpin-Helix base-excision DNA repair enzymes (C-terminal)"/>
    <property type="match status" value="1"/>
</dbReference>
<evidence type="ECO:0000313" key="1">
    <source>
        <dbReference type="EMBL" id="WXB17909.1"/>
    </source>
</evidence>
<accession>A0ABZ2M6C6</accession>
<dbReference type="SUPFAM" id="SSF48150">
    <property type="entry name" value="DNA-glycosylase"/>
    <property type="match status" value="1"/>
</dbReference>
<evidence type="ECO:0000313" key="2">
    <source>
        <dbReference type="Proteomes" id="UP001370348"/>
    </source>
</evidence>